<comment type="caution">
    <text evidence="1">The sequence shown here is derived from an EMBL/GenBank/DDBJ whole genome shotgun (WGS) entry which is preliminary data.</text>
</comment>
<accession>A0ABD1TQF4</accession>
<protein>
    <submittedName>
        <fullName evidence="1">Uncharacterized protein</fullName>
    </submittedName>
</protein>
<gene>
    <name evidence="1" type="ORF">Fot_28900</name>
</gene>
<evidence type="ECO:0000313" key="1">
    <source>
        <dbReference type="EMBL" id="KAL2514929.1"/>
    </source>
</evidence>
<evidence type="ECO:0000313" key="2">
    <source>
        <dbReference type="Proteomes" id="UP001604277"/>
    </source>
</evidence>
<organism evidence="1 2">
    <name type="scientific">Forsythia ovata</name>
    <dbReference type="NCBI Taxonomy" id="205694"/>
    <lineage>
        <taxon>Eukaryota</taxon>
        <taxon>Viridiplantae</taxon>
        <taxon>Streptophyta</taxon>
        <taxon>Embryophyta</taxon>
        <taxon>Tracheophyta</taxon>
        <taxon>Spermatophyta</taxon>
        <taxon>Magnoliopsida</taxon>
        <taxon>eudicotyledons</taxon>
        <taxon>Gunneridae</taxon>
        <taxon>Pentapetalae</taxon>
        <taxon>asterids</taxon>
        <taxon>lamiids</taxon>
        <taxon>Lamiales</taxon>
        <taxon>Oleaceae</taxon>
        <taxon>Forsythieae</taxon>
        <taxon>Forsythia</taxon>
    </lineage>
</organism>
<name>A0ABD1TQF4_9LAMI</name>
<dbReference type="AlphaFoldDB" id="A0ABD1TQF4"/>
<dbReference type="Proteomes" id="UP001604277">
    <property type="component" value="Unassembled WGS sequence"/>
</dbReference>
<dbReference type="EMBL" id="JBFOLJ010000008">
    <property type="protein sequence ID" value="KAL2514929.1"/>
    <property type="molecule type" value="Genomic_DNA"/>
</dbReference>
<reference evidence="2" key="1">
    <citation type="submission" date="2024-07" db="EMBL/GenBank/DDBJ databases">
        <title>Two chromosome-level genome assemblies of Korean endemic species Abeliophyllum distichum and Forsythia ovata (Oleaceae).</title>
        <authorList>
            <person name="Jang H."/>
        </authorList>
    </citation>
    <scope>NUCLEOTIDE SEQUENCE [LARGE SCALE GENOMIC DNA]</scope>
</reference>
<sequence length="182" mass="20998">MGGCWRNNLEMGVRSFLVICLKSLKGVDDMDDKYKIGLACTYESVLRAKELNTKIDGHILDFSRGEETRVCEIVLPRVRLFFPGHRREDPILDVYLHEDEGDKSFGDEKLDDVFKDVRDDDPVRSLLMSDDHDMNWYGADVSIGDYVDGRRRFESNADVDVVQNDREITMHTERETDEQSSA</sequence>
<proteinExistence type="predicted"/>
<keyword evidence="2" id="KW-1185">Reference proteome</keyword>